<dbReference type="STRING" id="2094558.A0A314Z106"/>
<dbReference type="PROSITE" id="PS01032">
    <property type="entry name" value="PPM_1"/>
    <property type="match status" value="1"/>
</dbReference>
<evidence type="ECO:0000256" key="1">
    <source>
        <dbReference type="ARBA" id="ARBA00001936"/>
    </source>
</evidence>
<dbReference type="InterPro" id="IPR036457">
    <property type="entry name" value="PPM-type-like_dom_sf"/>
</dbReference>
<name>A0A314Z106_PRUYE</name>
<comment type="similarity">
    <text evidence="9">Belongs to the PP2C family.</text>
</comment>
<dbReference type="GO" id="GO:0004722">
    <property type="term" value="F:protein serine/threonine phosphatase activity"/>
    <property type="evidence" value="ECO:0007669"/>
    <property type="project" value="UniProtKB-EC"/>
</dbReference>
<feature type="domain" description="PPM-type phosphatase" evidence="11">
    <location>
        <begin position="23"/>
        <end position="318"/>
    </location>
</feature>
<dbReference type="GO" id="GO:0046872">
    <property type="term" value="F:metal ion binding"/>
    <property type="evidence" value="ECO:0007669"/>
    <property type="project" value="UniProtKB-KW"/>
</dbReference>
<dbReference type="OrthoDB" id="10264738at2759"/>
<evidence type="ECO:0000256" key="8">
    <source>
        <dbReference type="ARBA" id="ARBA00023211"/>
    </source>
</evidence>
<dbReference type="InterPro" id="IPR015655">
    <property type="entry name" value="PP2C"/>
</dbReference>
<keyword evidence="6" id="KW-0460">Magnesium</keyword>
<comment type="cofactor">
    <cofactor evidence="1">
        <name>Mn(2+)</name>
        <dbReference type="ChEBI" id="CHEBI:29035"/>
    </cofactor>
</comment>
<dbReference type="PROSITE" id="PS51746">
    <property type="entry name" value="PPM_2"/>
    <property type="match status" value="1"/>
</dbReference>
<dbReference type="Proteomes" id="UP000250321">
    <property type="component" value="Unassembled WGS sequence"/>
</dbReference>
<feature type="region of interest" description="Disordered" evidence="10">
    <location>
        <begin position="326"/>
        <end position="351"/>
    </location>
</feature>
<keyword evidence="7 9" id="KW-0904">Protein phosphatase</keyword>
<keyword evidence="4" id="KW-0479">Metal-binding</keyword>
<evidence type="ECO:0000256" key="5">
    <source>
        <dbReference type="ARBA" id="ARBA00022801"/>
    </source>
</evidence>
<keyword evidence="13" id="KW-1185">Reference proteome</keyword>
<evidence type="ECO:0000256" key="4">
    <source>
        <dbReference type="ARBA" id="ARBA00022723"/>
    </source>
</evidence>
<dbReference type="InterPro" id="IPR001932">
    <property type="entry name" value="PPM-type_phosphatase-like_dom"/>
</dbReference>
<evidence type="ECO:0000256" key="9">
    <source>
        <dbReference type="RuleBase" id="RU003465"/>
    </source>
</evidence>
<evidence type="ECO:0000256" key="7">
    <source>
        <dbReference type="ARBA" id="ARBA00022912"/>
    </source>
</evidence>
<dbReference type="InterPro" id="IPR000222">
    <property type="entry name" value="PP2C_BS"/>
</dbReference>
<gene>
    <name evidence="12" type="ORF">Pyn_00863</name>
</gene>
<evidence type="ECO:0000256" key="6">
    <source>
        <dbReference type="ARBA" id="ARBA00022842"/>
    </source>
</evidence>
<evidence type="ECO:0000259" key="11">
    <source>
        <dbReference type="PROSITE" id="PS51746"/>
    </source>
</evidence>
<evidence type="ECO:0000313" key="12">
    <source>
        <dbReference type="EMBL" id="PQQ12559.1"/>
    </source>
</evidence>
<protein>
    <recommendedName>
        <fullName evidence="3">protein-serine/threonine phosphatase</fullName>
        <ecNumber evidence="3">3.1.3.16</ecNumber>
    </recommendedName>
</protein>
<dbReference type="SMART" id="SM00332">
    <property type="entry name" value="PP2Cc"/>
    <property type="match status" value="1"/>
</dbReference>
<dbReference type="PANTHER" id="PTHR13832:SF840">
    <property type="entry name" value="PROTEIN PHOSPHATASE 2C 60-RELATED"/>
    <property type="match status" value="1"/>
</dbReference>
<dbReference type="PANTHER" id="PTHR13832">
    <property type="entry name" value="PROTEIN PHOSPHATASE 2C"/>
    <property type="match status" value="1"/>
</dbReference>
<keyword evidence="5 9" id="KW-0378">Hydrolase</keyword>
<dbReference type="Pfam" id="PF00481">
    <property type="entry name" value="PP2C"/>
    <property type="match status" value="1"/>
</dbReference>
<keyword evidence="8" id="KW-0464">Manganese</keyword>
<proteinExistence type="inferred from homology"/>
<accession>A0A314Z106</accession>
<evidence type="ECO:0000313" key="13">
    <source>
        <dbReference type="Proteomes" id="UP000250321"/>
    </source>
</evidence>
<organism evidence="12 13">
    <name type="scientific">Prunus yedoensis var. nudiflora</name>
    <dbReference type="NCBI Taxonomy" id="2094558"/>
    <lineage>
        <taxon>Eukaryota</taxon>
        <taxon>Viridiplantae</taxon>
        <taxon>Streptophyta</taxon>
        <taxon>Embryophyta</taxon>
        <taxon>Tracheophyta</taxon>
        <taxon>Spermatophyta</taxon>
        <taxon>Magnoliopsida</taxon>
        <taxon>eudicotyledons</taxon>
        <taxon>Gunneridae</taxon>
        <taxon>Pentapetalae</taxon>
        <taxon>rosids</taxon>
        <taxon>fabids</taxon>
        <taxon>Rosales</taxon>
        <taxon>Rosaceae</taxon>
        <taxon>Amygdaloideae</taxon>
        <taxon>Amygdaleae</taxon>
        <taxon>Prunus</taxon>
    </lineage>
</organism>
<dbReference type="Gene3D" id="3.60.40.10">
    <property type="entry name" value="PPM-type phosphatase domain"/>
    <property type="match status" value="1"/>
</dbReference>
<dbReference type="SMART" id="SM00331">
    <property type="entry name" value="PP2C_SIG"/>
    <property type="match status" value="1"/>
</dbReference>
<dbReference type="EMBL" id="PJQY01000345">
    <property type="protein sequence ID" value="PQQ12559.1"/>
    <property type="molecule type" value="Genomic_DNA"/>
</dbReference>
<evidence type="ECO:0000256" key="2">
    <source>
        <dbReference type="ARBA" id="ARBA00001946"/>
    </source>
</evidence>
<evidence type="ECO:0000256" key="10">
    <source>
        <dbReference type="SAM" id="MobiDB-lite"/>
    </source>
</evidence>
<dbReference type="CDD" id="cd00143">
    <property type="entry name" value="PP2Cc"/>
    <property type="match status" value="1"/>
</dbReference>
<dbReference type="AlphaFoldDB" id="A0A314Z106"/>
<reference evidence="12 13" key="1">
    <citation type="submission" date="2018-02" db="EMBL/GenBank/DDBJ databases">
        <title>Draft genome of wild Prunus yedoensis var. nudiflora.</title>
        <authorList>
            <person name="Baek S."/>
            <person name="Kim J.-H."/>
            <person name="Choi K."/>
            <person name="Kim G.-B."/>
            <person name="Cho A."/>
            <person name="Jang H."/>
            <person name="Shin C.-H."/>
            <person name="Yu H.-J."/>
            <person name="Mun J.-H."/>
        </authorList>
    </citation>
    <scope>NUCLEOTIDE SEQUENCE [LARGE SCALE GENOMIC DNA]</scope>
    <source>
        <strain evidence="13">cv. Jeju island</strain>
        <tissue evidence="12">Leaf</tissue>
    </source>
</reference>
<dbReference type="FunFam" id="3.60.40.10:FF:000015">
    <property type="entry name" value="probable protein phosphatase 2C 60"/>
    <property type="match status" value="1"/>
</dbReference>
<evidence type="ECO:0000256" key="3">
    <source>
        <dbReference type="ARBA" id="ARBA00013081"/>
    </source>
</evidence>
<comment type="cofactor">
    <cofactor evidence="2">
        <name>Mg(2+)</name>
        <dbReference type="ChEBI" id="CHEBI:18420"/>
    </cofactor>
</comment>
<sequence>MGIYLATPKTEKFSEDGQNDVVRYGLSSMQGWRNTMEDDHAAYPDMDASTSFFGVYDGHGGNIVAKFCAKYLHRQVLKNEAYVAGDIGTAVQKSFSRMDEMMCGQRGWAELNILGGKINKCTSMTKGNDQADDWGFEEGPHSNFTGPSSGSTACVAILRNNQLLVANAGDSRCVISRKGQVYHLSRDHKPDLELEKERILKAGGFVHAGRVNGMLNVSRAIGDMEFKQNKFLPAEKQIVTATPDINNVELCDDDEFIVLASGGIWNCMSIQQVVDYLHEQLSLESKLSVVCERVLDRCLSSTAGGKGCNNMTLIIVQFKKPVFSAESEDEKPSPKEEAVIGSDSKAVVNDC</sequence>
<comment type="caution">
    <text evidence="12">The sequence shown here is derived from an EMBL/GenBank/DDBJ whole genome shotgun (WGS) entry which is preliminary data.</text>
</comment>
<dbReference type="EC" id="3.1.3.16" evidence="3"/>
<dbReference type="SUPFAM" id="SSF81606">
    <property type="entry name" value="PP2C-like"/>
    <property type="match status" value="1"/>
</dbReference>